<keyword evidence="4 5" id="KW-0472">Membrane</keyword>
<feature type="transmembrane region" description="Helical" evidence="5">
    <location>
        <begin position="297"/>
        <end position="317"/>
    </location>
</feature>
<feature type="transmembrane region" description="Helical" evidence="5">
    <location>
        <begin position="358"/>
        <end position="375"/>
    </location>
</feature>
<gene>
    <name evidence="7" type="ORF">NSA23_05825</name>
</gene>
<feature type="domain" description="Cation/H+ exchanger transmembrane" evidence="6">
    <location>
        <begin position="12"/>
        <end position="383"/>
    </location>
</feature>
<reference evidence="7" key="1">
    <citation type="submission" date="2022-07" db="EMBL/GenBank/DDBJ databases">
        <title>Enhanced cultured diversity of the mouse gut microbiota enables custom-made synthetic communities.</title>
        <authorList>
            <person name="Afrizal A."/>
        </authorList>
    </citation>
    <scope>NUCLEOTIDE SEQUENCE</scope>
    <source>
        <strain evidence="7">DSM 29482</strain>
    </source>
</reference>
<dbReference type="GO" id="GO:0016020">
    <property type="term" value="C:membrane"/>
    <property type="evidence" value="ECO:0007669"/>
    <property type="project" value="UniProtKB-SubCell"/>
</dbReference>
<evidence type="ECO:0000256" key="5">
    <source>
        <dbReference type="SAM" id="Phobius"/>
    </source>
</evidence>
<feature type="transmembrane region" description="Helical" evidence="5">
    <location>
        <begin position="147"/>
        <end position="174"/>
    </location>
</feature>
<dbReference type="PANTHER" id="PTHR43021:SF2">
    <property type="entry name" value="CATION_H+ EXCHANGER DOMAIN-CONTAINING PROTEIN"/>
    <property type="match status" value="1"/>
</dbReference>
<dbReference type="InterPro" id="IPR038770">
    <property type="entry name" value="Na+/solute_symporter_sf"/>
</dbReference>
<feature type="transmembrane region" description="Helical" evidence="5">
    <location>
        <begin position="329"/>
        <end position="346"/>
    </location>
</feature>
<dbReference type="PANTHER" id="PTHR43021">
    <property type="entry name" value="NA(+)/H(+) ANTIPORTER-RELATED"/>
    <property type="match status" value="1"/>
</dbReference>
<feature type="transmembrane region" description="Helical" evidence="5">
    <location>
        <begin position="219"/>
        <end position="236"/>
    </location>
</feature>
<accession>A0A9X2S6Z3</accession>
<organism evidence="7 8">
    <name type="scientific">Anaerosalibacter massiliensis</name>
    <dbReference type="NCBI Taxonomy" id="1347392"/>
    <lineage>
        <taxon>Bacteria</taxon>
        <taxon>Bacillati</taxon>
        <taxon>Bacillota</taxon>
        <taxon>Tissierellia</taxon>
        <taxon>Tissierellales</taxon>
        <taxon>Sporanaerobacteraceae</taxon>
        <taxon>Anaerosalibacter</taxon>
    </lineage>
</organism>
<evidence type="ECO:0000256" key="3">
    <source>
        <dbReference type="ARBA" id="ARBA00022989"/>
    </source>
</evidence>
<comment type="caution">
    <text evidence="7">The sequence shown here is derived from an EMBL/GenBank/DDBJ whole genome shotgun (WGS) entry which is preliminary data.</text>
</comment>
<comment type="subcellular location">
    <subcellularLocation>
        <location evidence="1">Membrane</location>
        <topology evidence="1">Multi-pass membrane protein</topology>
    </subcellularLocation>
</comment>
<dbReference type="GO" id="GO:0015297">
    <property type="term" value="F:antiporter activity"/>
    <property type="evidence" value="ECO:0007669"/>
    <property type="project" value="InterPro"/>
</dbReference>
<dbReference type="Pfam" id="PF00999">
    <property type="entry name" value="Na_H_Exchanger"/>
    <property type="match status" value="1"/>
</dbReference>
<name>A0A9X2S6Z3_9FIRM</name>
<feature type="transmembrane region" description="Helical" evidence="5">
    <location>
        <begin position="86"/>
        <end position="109"/>
    </location>
</feature>
<dbReference type="Gene3D" id="1.20.1530.20">
    <property type="match status" value="1"/>
</dbReference>
<dbReference type="Proteomes" id="UP001142078">
    <property type="component" value="Unassembled WGS sequence"/>
</dbReference>
<evidence type="ECO:0000256" key="4">
    <source>
        <dbReference type="ARBA" id="ARBA00023136"/>
    </source>
</evidence>
<evidence type="ECO:0000256" key="2">
    <source>
        <dbReference type="ARBA" id="ARBA00022692"/>
    </source>
</evidence>
<evidence type="ECO:0000313" key="8">
    <source>
        <dbReference type="Proteomes" id="UP001142078"/>
    </source>
</evidence>
<dbReference type="EMBL" id="JANJZL010000003">
    <property type="protein sequence ID" value="MCR2043636.1"/>
    <property type="molecule type" value="Genomic_DNA"/>
</dbReference>
<protein>
    <submittedName>
        <fullName evidence="7">Cation:proton antiporter</fullName>
    </submittedName>
</protein>
<keyword evidence="3 5" id="KW-1133">Transmembrane helix</keyword>
<dbReference type="AlphaFoldDB" id="A0A9X2S6Z3"/>
<proteinExistence type="predicted"/>
<feature type="transmembrane region" description="Helical" evidence="5">
    <location>
        <begin position="30"/>
        <end position="47"/>
    </location>
</feature>
<feature type="transmembrane region" description="Helical" evidence="5">
    <location>
        <begin position="186"/>
        <end position="207"/>
    </location>
</feature>
<keyword evidence="2 5" id="KW-0812">Transmembrane</keyword>
<keyword evidence="8" id="KW-1185">Reference proteome</keyword>
<dbReference type="RefSeq" id="WP_042680440.1">
    <property type="nucleotide sequence ID" value="NZ_CABKTM010000019.1"/>
</dbReference>
<evidence type="ECO:0000256" key="1">
    <source>
        <dbReference type="ARBA" id="ARBA00004141"/>
    </source>
</evidence>
<feature type="transmembrane region" description="Helical" evidence="5">
    <location>
        <begin position="115"/>
        <end position="135"/>
    </location>
</feature>
<evidence type="ECO:0000259" key="6">
    <source>
        <dbReference type="Pfam" id="PF00999"/>
    </source>
</evidence>
<dbReference type="InterPro" id="IPR006153">
    <property type="entry name" value="Cation/H_exchanger_TM"/>
</dbReference>
<sequence length="393" mass="41840">MNMLFYVSVVLFAGIFVAKALERFKLPNVTGYLIAGLIIGPSILGIIPKEGANKLSIISEAALSFIAYSIGSEFNIENLKSVGKGVIIITFLEALIAVALVDTLMIFVFKQPVPFSLVLGAIAAATAPAATLMVIRQYKAKGPVVNTLLPVVAMDDAVGIIAFGISTTIAKAVINNSANISVFKIIFIPLLEIFLALFLGFLMGIILTYLSKRVKGEDGLLSIIIATLFITTGIAIKFELSSLLACMMVGATLINVDPNNKRAFTTVERFTPPVLISFFTIAGVQLDLSIIKDVGLLGIAYVITRVVGKILGAYLGSRISNFPKTVQKYLGYTLIPQAGVAIGLSMTAENILPHPYGAQVRTIVLAATVIYELLGPMITKTALIKAGEIQVGK</sequence>
<dbReference type="GO" id="GO:1902600">
    <property type="term" value="P:proton transmembrane transport"/>
    <property type="evidence" value="ECO:0007669"/>
    <property type="project" value="InterPro"/>
</dbReference>
<dbReference type="OrthoDB" id="9793589at2"/>
<evidence type="ECO:0000313" key="7">
    <source>
        <dbReference type="EMBL" id="MCR2043636.1"/>
    </source>
</evidence>